<organism evidence="2">
    <name type="scientific">uncultured Caudovirales phage</name>
    <dbReference type="NCBI Taxonomy" id="2100421"/>
    <lineage>
        <taxon>Viruses</taxon>
        <taxon>Duplodnaviria</taxon>
        <taxon>Heunggongvirae</taxon>
        <taxon>Uroviricota</taxon>
        <taxon>Caudoviricetes</taxon>
        <taxon>Peduoviridae</taxon>
        <taxon>Maltschvirus</taxon>
        <taxon>Maltschvirus maltsch</taxon>
    </lineage>
</organism>
<sequence length="144" mass="16126">MNGYAEAEAGGVCRLCRTYLKPFSKSGRLLSYETDDAITRATVHQGLSVYSNALIGSLNAQGLGSSVYRERTSLSRTPILRKRRTLGFAGERRRALHRIRTDDLFLTMHPWRKRSKAYIINVCMGFLLLSGLLILLVLGGLYES</sequence>
<keyword evidence="1" id="KW-0812">Transmembrane</keyword>
<dbReference type="EMBL" id="LR797295">
    <property type="protein sequence ID" value="CAB4200508.1"/>
    <property type="molecule type" value="Genomic_DNA"/>
</dbReference>
<keyword evidence="1" id="KW-0472">Membrane</keyword>
<reference evidence="2" key="1">
    <citation type="submission" date="2020-05" db="EMBL/GenBank/DDBJ databases">
        <authorList>
            <person name="Chiriac C."/>
            <person name="Salcher M."/>
            <person name="Ghai R."/>
            <person name="Kavagutti S V."/>
        </authorList>
    </citation>
    <scope>NUCLEOTIDE SEQUENCE</scope>
</reference>
<name>A0A6J5PJ48_9CAUD</name>
<proteinExistence type="predicted"/>
<accession>A0A6J5PJ48</accession>
<feature type="transmembrane region" description="Helical" evidence="1">
    <location>
        <begin position="118"/>
        <end position="142"/>
    </location>
</feature>
<dbReference type="EMBL" id="LR796875">
    <property type="protein sequence ID" value="CAB4171900.1"/>
    <property type="molecule type" value="Genomic_DNA"/>
</dbReference>
<evidence type="ECO:0000313" key="3">
    <source>
        <dbReference type="EMBL" id="CAB4200508.1"/>
    </source>
</evidence>
<protein>
    <submittedName>
        <fullName evidence="2">Uncharacterized protein</fullName>
    </submittedName>
</protein>
<gene>
    <name evidence="3" type="ORF">UFOVP1346_44</name>
    <name evidence="2" type="ORF">UFOVP921_24</name>
</gene>
<keyword evidence="1" id="KW-1133">Transmembrane helix</keyword>
<evidence type="ECO:0000256" key="1">
    <source>
        <dbReference type="SAM" id="Phobius"/>
    </source>
</evidence>
<evidence type="ECO:0000313" key="2">
    <source>
        <dbReference type="EMBL" id="CAB4171900.1"/>
    </source>
</evidence>